<dbReference type="GeneID" id="70913452"/>
<dbReference type="AlphaFoldDB" id="A0AAN1CUL5"/>
<feature type="chain" id="PRO_5042934758" description="SH3b domain-containing protein" evidence="1">
    <location>
        <begin position="26"/>
        <end position="258"/>
    </location>
</feature>
<dbReference type="EMBL" id="CP016345">
    <property type="protein sequence ID" value="ANQ11557.1"/>
    <property type="molecule type" value="Genomic_DNA"/>
</dbReference>
<dbReference type="PROSITE" id="PS51257">
    <property type="entry name" value="PROKAR_LIPOPROTEIN"/>
    <property type="match status" value="1"/>
</dbReference>
<reference evidence="3 4" key="1">
    <citation type="submission" date="2016-07" db="EMBL/GenBank/DDBJ databases">
        <title>Developing Vibrio natriegens as a novel, fast-growing host for biotechnology.</title>
        <authorList>
            <person name="Weinstock M.T."/>
            <person name="Hesek E.D."/>
            <person name="Wilson C.M."/>
            <person name="Gibson D.G."/>
        </authorList>
    </citation>
    <scope>NUCLEOTIDE SEQUENCE [LARGE SCALE GENOMIC DNA]</scope>
    <source>
        <strain evidence="3 4">ATCC 14048</strain>
    </source>
</reference>
<dbReference type="RefSeq" id="WP_020335845.1">
    <property type="nucleotide sequence ID" value="NZ_ATFJ01000038.1"/>
</dbReference>
<evidence type="ECO:0000313" key="4">
    <source>
        <dbReference type="Proteomes" id="UP000092741"/>
    </source>
</evidence>
<feature type="signal peptide" evidence="1">
    <location>
        <begin position="1"/>
        <end position="25"/>
    </location>
</feature>
<proteinExistence type="predicted"/>
<accession>A0AAN1CUL5</accession>
<gene>
    <name evidence="3" type="ORF">BA890_01740</name>
</gene>
<keyword evidence="4" id="KW-1185">Reference proteome</keyword>
<protein>
    <recommendedName>
        <fullName evidence="2">SH3b domain-containing protein</fullName>
    </recommendedName>
</protein>
<evidence type="ECO:0000313" key="3">
    <source>
        <dbReference type="EMBL" id="ANQ11557.1"/>
    </source>
</evidence>
<dbReference type="Pfam" id="PF08239">
    <property type="entry name" value="SH3_3"/>
    <property type="match status" value="1"/>
</dbReference>
<name>A0AAN1CUL5_VIBNA</name>
<sequence length="258" mass="29337">MAKAKQFGCSALALTLISLSGCQLFQSQTTLIVPPTVTNDQAQVVAIIRDQMDMYLSYEGREYFLNQMLVALESDSRNRFKGKDPETYAWWKIHVQPNELHQAEVVRPMEEGIEVYQGLEFMDVPYRSKSTLHLRSKPSSDGEELSSVSKGEVFNVVAKVSDLPWYLVEKRGVIKGYLHQDYARSNVGERDLLSTPPNPLLASAKVADDNFEYRYELQGSYTCRVLSYELSKNGEFTTGALRACRKKRKVWYIDAPQA</sequence>
<organism evidence="3 4">
    <name type="scientific">Vibrio natriegens NBRC 15636 = ATCC 14048 = DSM 759</name>
    <dbReference type="NCBI Taxonomy" id="1219067"/>
    <lineage>
        <taxon>Bacteria</taxon>
        <taxon>Pseudomonadati</taxon>
        <taxon>Pseudomonadota</taxon>
        <taxon>Gammaproteobacteria</taxon>
        <taxon>Vibrionales</taxon>
        <taxon>Vibrionaceae</taxon>
        <taxon>Vibrio</taxon>
    </lineage>
</organism>
<dbReference type="KEGG" id="vna:PN96_11590"/>
<dbReference type="InterPro" id="IPR003646">
    <property type="entry name" value="SH3-like_bac-type"/>
</dbReference>
<evidence type="ECO:0000259" key="2">
    <source>
        <dbReference type="Pfam" id="PF08239"/>
    </source>
</evidence>
<keyword evidence="1" id="KW-0732">Signal</keyword>
<evidence type="ECO:0000256" key="1">
    <source>
        <dbReference type="SAM" id="SignalP"/>
    </source>
</evidence>
<dbReference type="Proteomes" id="UP000092741">
    <property type="component" value="Chromosome 1"/>
</dbReference>
<feature type="domain" description="SH3b" evidence="2">
    <location>
        <begin position="130"/>
        <end position="182"/>
    </location>
</feature>
<dbReference type="Gene3D" id="2.30.30.40">
    <property type="entry name" value="SH3 Domains"/>
    <property type="match status" value="1"/>
</dbReference>